<comment type="caution">
    <text evidence="2">The sequence shown here is derived from an EMBL/GenBank/DDBJ whole genome shotgun (WGS) entry which is preliminary data.</text>
</comment>
<evidence type="ECO:0000256" key="1">
    <source>
        <dbReference type="SAM" id="MobiDB-lite"/>
    </source>
</evidence>
<dbReference type="AlphaFoldDB" id="A0A9P5GUQ2"/>
<feature type="region of interest" description="Disordered" evidence="1">
    <location>
        <begin position="587"/>
        <end position="611"/>
    </location>
</feature>
<dbReference type="EMBL" id="JAANBB010000512">
    <property type="protein sequence ID" value="KAF7540915.1"/>
    <property type="molecule type" value="Genomic_DNA"/>
</dbReference>
<feature type="compositionally biased region" description="Low complexity" evidence="1">
    <location>
        <begin position="21"/>
        <end position="31"/>
    </location>
</feature>
<dbReference type="PANTHER" id="PTHR36847:SF1">
    <property type="entry name" value="AMIDOLIGASE ENZYME"/>
    <property type="match status" value="1"/>
</dbReference>
<name>A0A9P5GUQ2_9HYPO</name>
<evidence type="ECO:0000313" key="3">
    <source>
        <dbReference type="Proteomes" id="UP000722485"/>
    </source>
</evidence>
<gene>
    <name evidence="2" type="ORF">G7Z17_g12095</name>
</gene>
<keyword evidence="3" id="KW-1185">Reference proteome</keyword>
<protein>
    <submittedName>
        <fullName evidence="2">Uncharacterized protein</fullName>
    </submittedName>
</protein>
<dbReference type="InterPro" id="IPR022025">
    <property type="entry name" value="Amidoligase_2"/>
</dbReference>
<dbReference type="PANTHER" id="PTHR36847">
    <property type="entry name" value="AMIDOLIGASE ENZYME"/>
    <property type="match status" value="1"/>
</dbReference>
<accession>A0A9P5GUQ2</accession>
<dbReference type="Proteomes" id="UP000722485">
    <property type="component" value="Unassembled WGS sequence"/>
</dbReference>
<evidence type="ECO:0000313" key="2">
    <source>
        <dbReference type="EMBL" id="KAF7540915.1"/>
    </source>
</evidence>
<dbReference type="Pfam" id="PF12224">
    <property type="entry name" value="Amidoligase_2"/>
    <property type="match status" value="1"/>
</dbReference>
<proteinExistence type="predicted"/>
<organism evidence="2 3">
    <name type="scientific">Cylindrodendrum hubeiense</name>
    <dbReference type="NCBI Taxonomy" id="595255"/>
    <lineage>
        <taxon>Eukaryota</taxon>
        <taxon>Fungi</taxon>
        <taxon>Dikarya</taxon>
        <taxon>Ascomycota</taxon>
        <taxon>Pezizomycotina</taxon>
        <taxon>Sordariomycetes</taxon>
        <taxon>Hypocreomycetidae</taxon>
        <taxon>Hypocreales</taxon>
        <taxon>Nectriaceae</taxon>
        <taxon>Cylindrodendrum</taxon>
    </lineage>
</organism>
<sequence>MAPNEPQIGSSLVPCKRPHESSSSSQDSNSRSDNEMEDAPESPICPPRVSFGVEIEFVIAECSTEDPDLLISGSLPPINTDLDVYEKVAECLRRYDIDAHVPQHSEEQDVTKLHMWTVTYDESIRTYDERGSGYTWRSMELKSPASYACEEAFKMIKIVVSLITANFRCRVNSSCGIHVHVGNGPYRMDLQAARNFAVLTWAAEPKLSVLHCPSRTTCLFSESSRRVKACNLAVGKGAADAYREVVRHPKWMARYQGRARKIGEPPIASSQKLWSRVLGQEEANDGSFLEPECNSDDSDIEVESEAFSRPKKVPGHRVRTNQKVDLHSQGAIPSNETLQRLDDNKLRGGPPQINFPLPEAIRQLIRNRQTNETATAVATPMEPTLERPRKPIRERHGPKASQMTLEEIFQDSVVSSRYQSGLFSQGINDKRPVRVGTWSGAAELLSCDIGTHQVAYLMGGRPHIGSNWEGQEKDWLSVLPTMRHKAGNSYMTIESREAGGSLDGEWIATWARIQCRLLEFARDAEPSEFMRIIGLLSEDDGRKEVQYDVVDLLEDIGCYSEAQYCEERLERGEEALFDCMLLDHISSSVEDEESSSEPKVDSDETTGDLDE</sequence>
<reference evidence="2" key="1">
    <citation type="submission" date="2020-03" db="EMBL/GenBank/DDBJ databases">
        <title>Draft Genome Sequence of Cylindrodendrum hubeiense.</title>
        <authorList>
            <person name="Buettner E."/>
            <person name="Kellner H."/>
        </authorList>
    </citation>
    <scope>NUCLEOTIDE SEQUENCE</scope>
    <source>
        <strain evidence="2">IHI 201604</strain>
    </source>
</reference>
<dbReference type="OrthoDB" id="4768338at2759"/>
<feature type="region of interest" description="Disordered" evidence="1">
    <location>
        <begin position="1"/>
        <end position="46"/>
    </location>
</feature>